<dbReference type="Gene3D" id="3.10.105.10">
    <property type="entry name" value="Dipeptide-binding Protein, Domain 3"/>
    <property type="match status" value="1"/>
</dbReference>
<dbReference type="InterPro" id="IPR000914">
    <property type="entry name" value="SBP_5_dom"/>
</dbReference>
<dbReference type="SUPFAM" id="SSF53850">
    <property type="entry name" value="Periplasmic binding protein-like II"/>
    <property type="match status" value="1"/>
</dbReference>
<evidence type="ECO:0000313" key="6">
    <source>
        <dbReference type="Proteomes" id="UP000001208"/>
    </source>
</evidence>
<dbReference type="Pfam" id="PF00496">
    <property type="entry name" value="SBP_bac_5"/>
    <property type="match status" value="1"/>
</dbReference>
<keyword evidence="3" id="KW-0732">Signal</keyword>
<dbReference type="Proteomes" id="UP000001208">
    <property type="component" value="Chromosome"/>
</dbReference>
<organism evidence="5 6">
    <name type="scientific">Chloroherpeton thalassium (strain ATCC 35110 / GB-78)</name>
    <dbReference type="NCBI Taxonomy" id="517418"/>
    <lineage>
        <taxon>Bacteria</taxon>
        <taxon>Pseudomonadati</taxon>
        <taxon>Chlorobiota</taxon>
        <taxon>Chlorobiia</taxon>
        <taxon>Chlorobiales</taxon>
        <taxon>Chloroherpetonaceae</taxon>
        <taxon>Chloroherpeton</taxon>
    </lineage>
</organism>
<sequence>MKFTRFFTVIFLLSNFVFSCKSDKPSDKAAENAVTLGVAADFDYLNPLLIQLSLSREVCTHIFPTLVRPQFDEKNGAVSFAPSLAKSWTFSDGGKTATFALRGDAKWEDGKPITSHDLKFSYTLYAEPQVASTRQHYINDLAKNADGAVDFENAVETPNDTTLILHFSTPLAENIVLDHFYDLMPVAKHVFESIPPEEIRSRAAELPIVAGGPYRVEKWSRQQSLTLVSNETCVLPHPGKIAKVSFLVIPEYTTRLTLLKTSKLDVLMSAGGINPKDVESLTRENPEITICSVKDRSFDSIVWLCIDGEAFRNGKKIKPNVFFGDKKVRQAMTYAIDRNSIVDGFMGEAHATVVNTPLSPAYKSILDSSLHPYNYNPKKARKLLTEAGWKPGADGILEKNGQDFSFTLVAPTGNARRNYAATVVQQNLKDIGIECKLEFAETIVFVQNQNEYRYAAAMSGLSAETLPFQLIIWGSNFEKSPFNSSAFQNARLDEVIAELGKPLGMEKQRELWHEYQQILHDEQPRTFLYYFDELEGFNRRVKNVNVNMLSVLYNLYDWEISR</sequence>
<reference evidence="5 6" key="1">
    <citation type="submission" date="2008-06" db="EMBL/GenBank/DDBJ databases">
        <title>Complete sequence of Chloroherpeton thalassium ATCC 35110.</title>
        <authorList>
            <consortium name="US DOE Joint Genome Institute"/>
            <person name="Lucas S."/>
            <person name="Copeland A."/>
            <person name="Lapidus A."/>
            <person name="Glavina del Rio T."/>
            <person name="Dalin E."/>
            <person name="Tice H."/>
            <person name="Bruce D."/>
            <person name="Goodwin L."/>
            <person name="Pitluck S."/>
            <person name="Schmutz J."/>
            <person name="Larimer F."/>
            <person name="Land M."/>
            <person name="Hauser L."/>
            <person name="Kyrpides N."/>
            <person name="Mikhailova N."/>
            <person name="Liu Z."/>
            <person name="Li T."/>
            <person name="Zhao F."/>
            <person name="Overmann J."/>
            <person name="Bryant D.A."/>
            <person name="Richardson P."/>
        </authorList>
    </citation>
    <scope>NUCLEOTIDE SEQUENCE [LARGE SCALE GENOMIC DNA]</scope>
    <source>
        <strain evidence="6">ATCC 35110 / GB-78</strain>
    </source>
</reference>
<dbReference type="GO" id="GO:0030288">
    <property type="term" value="C:outer membrane-bounded periplasmic space"/>
    <property type="evidence" value="ECO:0007669"/>
    <property type="project" value="UniProtKB-ARBA"/>
</dbReference>
<dbReference type="GO" id="GO:0015833">
    <property type="term" value="P:peptide transport"/>
    <property type="evidence" value="ECO:0007669"/>
    <property type="project" value="TreeGrafter"/>
</dbReference>
<accession>B3QYU3</accession>
<dbReference type="PANTHER" id="PTHR30290">
    <property type="entry name" value="PERIPLASMIC BINDING COMPONENT OF ABC TRANSPORTER"/>
    <property type="match status" value="1"/>
</dbReference>
<proteinExistence type="inferred from homology"/>
<dbReference type="eggNOG" id="COG0747">
    <property type="taxonomic scope" value="Bacteria"/>
</dbReference>
<dbReference type="STRING" id="517418.Ctha_2717"/>
<name>B3QYU3_CHLT3</name>
<feature type="domain" description="Solute-binding protein family 5" evidence="4">
    <location>
        <begin position="80"/>
        <end position="467"/>
    </location>
</feature>
<evidence type="ECO:0000313" key="5">
    <source>
        <dbReference type="EMBL" id="ACF15166.1"/>
    </source>
</evidence>
<dbReference type="GO" id="GO:1904680">
    <property type="term" value="F:peptide transmembrane transporter activity"/>
    <property type="evidence" value="ECO:0007669"/>
    <property type="project" value="TreeGrafter"/>
</dbReference>
<dbReference type="GO" id="GO:0043190">
    <property type="term" value="C:ATP-binding cassette (ABC) transporter complex"/>
    <property type="evidence" value="ECO:0007669"/>
    <property type="project" value="InterPro"/>
</dbReference>
<dbReference type="Gene3D" id="3.40.190.10">
    <property type="entry name" value="Periplasmic binding protein-like II"/>
    <property type="match status" value="1"/>
</dbReference>
<dbReference type="OrthoDB" id="9772924at2"/>
<dbReference type="PROSITE" id="PS51257">
    <property type="entry name" value="PROKAR_LIPOPROTEIN"/>
    <property type="match status" value="1"/>
</dbReference>
<keyword evidence="6" id="KW-1185">Reference proteome</keyword>
<dbReference type="InterPro" id="IPR030678">
    <property type="entry name" value="Peptide/Ni-bd"/>
</dbReference>
<evidence type="ECO:0000256" key="1">
    <source>
        <dbReference type="ARBA" id="ARBA00005695"/>
    </source>
</evidence>
<comment type="similarity">
    <text evidence="1">Belongs to the bacterial solute-binding protein 5 family.</text>
</comment>
<dbReference type="CDD" id="cd08514">
    <property type="entry name" value="PBP2_AppA_like"/>
    <property type="match status" value="1"/>
</dbReference>
<dbReference type="HOGENOM" id="CLU_017028_8_4_10"/>
<dbReference type="PIRSF" id="PIRSF002741">
    <property type="entry name" value="MppA"/>
    <property type="match status" value="1"/>
</dbReference>
<protein>
    <submittedName>
        <fullName evidence="5">Extracellular solute-binding protein family 5</fullName>
    </submittedName>
</protein>
<dbReference type="KEGG" id="cts:Ctha_2717"/>
<keyword evidence="2" id="KW-0813">Transport</keyword>
<dbReference type="Gene3D" id="3.90.76.10">
    <property type="entry name" value="Dipeptide-binding Protein, Domain 1"/>
    <property type="match status" value="1"/>
</dbReference>
<dbReference type="PANTHER" id="PTHR30290:SF9">
    <property type="entry name" value="OLIGOPEPTIDE-BINDING PROTEIN APPA"/>
    <property type="match status" value="1"/>
</dbReference>
<evidence type="ECO:0000256" key="3">
    <source>
        <dbReference type="ARBA" id="ARBA00022729"/>
    </source>
</evidence>
<dbReference type="EMBL" id="CP001100">
    <property type="protein sequence ID" value="ACF15166.1"/>
    <property type="molecule type" value="Genomic_DNA"/>
</dbReference>
<gene>
    <name evidence="5" type="ordered locus">Ctha_2717</name>
</gene>
<evidence type="ECO:0000256" key="2">
    <source>
        <dbReference type="ARBA" id="ARBA00022448"/>
    </source>
</evidence>
<dbReference type="AlphaFoldDB" id="B3QYU3"/>
<dbReference type="InterPro" id="IPR039424">
    <property type="entry name" value="SBP_5"/>
</dbReference>
<dbReference type="RefSeq" id="WP_012501248.1">
    <property type="nucleotide sequence ID" value="NC_011026.1"/>
</dbReference>
<evidence type="ECO:0000259" key="4">
    <source>
        <dbReference type="Pfam" id="PF00496"/>
    </source>
</evidence>